<sequence length="470" mass="55120">MDYKDDDILNIQREIPINEKHYELKFNQFKSLYELAQSHLNDKNYILACNVASRLSIKFIEDQTYIDYLNDVMASKMCLEILNNLSVENTSQEVVYLIWFFEKVLRYTQIEEEEIANSNLISVLIQGLDKERDVLYYVKVSYEMLSSLFYRFPSLLETFFDCNGIEMMLEHKERIEYKDEDIILRNIGFITNIIIQNNPPKEIAERLSEIITIIYGYHMYDIGSQIIASYLDNFPDMIEFFIENDIFEIVFSSLPYINGKISKIPRETPIGEKMQKDYEIDRKSIINSYAIYNIIISKLDPSMVDRMITTSTLEEFISCATSDIWDYSIYAINFLTNYSSRDPLFARNLFGSNLFRFFISNLERIPAKIRLSACNLILEILHLLFTTDVIVIEDQIWKLLIDLCSDADDQTINNKLICILDSIIDQNPAKFAEFAEQIDDLELDEELYSKQQHILESIASIEGSTNYFFV</sequence>
<dbReference type="SUPFAM" id="SSF48371">
    <property type="entry name" value="ARM repeat"/>
    <property type="match status" value="1"/>
</dbReference>
<dbReference type="KEGG" id="tva:4742981"/>
<reference evidence="1" key="1">
    <citation type="submission" date="2006-10" db="EMBL/GenBank/DDBJ databases">
        <authorList>
            <person name="Amadeo P."/>
            <person name="Zhao Q."/>
            <person name="Wortman J."/>
            <person name="Fraser-Liggett C."/>
            <person name="Carlton J."/>
        </authorList>
    </citation>
    <scope>NUCLEOTIDE SEQUENCE</scope>
    <source>
        <strain evidence="1">G3</strain>
    </source>
</reference>
<dbReference type="InParanoid" id="A2GBX7"/>
<reference evidence="1" key="2">
    <citation type="journal article" date="2007" name="Science">
        <title>Draft genome sequence of the sexually transmitted pathogen Trichomonas vaginalis.</title>
        <authorList>
            <person name="Carlton J.M."/>
            <person name="Hirt R.P."/>
            <person name="Silva J.C."/>
            <person name="Delcher A.L."/>
            <person name="Schatz M."/>
            <person name="Zhao Q."/>
            <person name="Wortman J.R."/>
            <person name="Bidwell S.L."/>
            <person name="Alsmark U.C.M."/>
            <person name="Besteiro S."/>
            <person name="Sicheritz-Ponten T."/>
            <person name="Noel C.J."/>
            <person name="Dacks J.B."/>
            <person name="Foster P.G."/>
            <person name="Simillion C."/>
            <person name="Van de Peer Y."/>
            <person name="Miranda-Saavedra D."/>
            <person name="Barton G.J."/>
            <person name="Westrop G.D."/>
            <person name="Mueller S."/>
            <person name="Dessi D."/>
            <person name="Fiori P.L."/>
            <person name="Ren Q."/>
            <person name="Paulsen I."/>
            <person name="Zhang H."/>
            <person name="Bastida-Corcuera F.D."/>
            <person name="Simoes-Barbosa A."/>
            <person name="Brown M.T."/>
            <person name="Hayes R.D."/>
            <person name="Mukherjee M."/>
            <person name="Okumura C.Y."/>
            <person name="Schneider R."/>
            <person name="Smith A.J."/>
            <person name="Vanacova S."/>
            <person name="Villalvazo M."/>
            <person name="Haas B.J."/>
            <person name="Pertea M."/>
            <person name="Feldblyum T.V."/>
            <person name="Utterback T.R."/>
            <person name="Shu C.L."/>
            <person name="Osoegawa K."/>
            <person name="de Jong P.J."/>
            <person name="Hrdy I."/>
            <person name="Horvathova L."/>
            <person name="Zubacova Z."/>
            <person name="Dolezal P."/>
            <person name="Malik S.B."/>
            <person name="Logsdon J.M. Jr."/>
            <person name="Henze K."/>
            <person name="Gupta A."/>
            <person name="Wang C.C."/>
            <person name="Dunne R.L."/>
            <person name="Upcroft J.A."/>
            <person name="Upcroft P."/>
            <person name="White O."/>
            <person name="Salzberg S.L."/>
            <person name="Tang P."/>
            <person name="Chiu C.-H."/>
            <person name="Lee Y.-S."/>
            <person name="Embley T.M."/>
            <person name="Coombs G.H."/>
            <person name="Mottram J.C."/>
            <person name="Tachezy J."/>
            <person name="Fraser-Liggett C.M."/>
            <person name="Johnson P.J."/>
        </authorList>
    </citation>
    <scope>NUCLEOTIDE SEQUENCE [LARGE SCALE GENOMIC DNA]</scope>
    <source>
        <strain evidence="1">G3</strain>
    </source>
</reference>
<gene>
    <name evidence="1" type="ORF">TVAG_288810</name>
</gene>
<name>A2GBX7_TRIV3</name>
<dbReference type="EMBL" id="DS114976">
    <property type="protein sequence ID" value="EAX85341.1"/>
    <property type="molecule type" value="Genomic_DNA"/>
</dbReference>
<accession>A2GBX7</accession>
<dbReference type="RefSeq" id="XP_001298271.1">
    <property type="nucleotide sequence ID" value="XM_001298270.1"/>
</dbReference>
<keyword evidence="2" id="KW-1185">Reference proteome</keyword>
<evidence type="ECO:0000313" key="1">
    <source>
        <dbReference type="EMBL" id="EAX85341.1"/>
    </source>
</evidence>
<dbReference type="AlphaFoldDB" id="A2GBX7"/>
<dbReference type="VEuPathDB" id="TrichDB:TVAG_288810"/>
<proteinExistence type="predicted"/>
<dbReference type="Gene3D" id="1.25.10.10">
    <property type="entry name" value="Leucine-rich Repeat Variant"/>
    <property type="match status" value="1"/>
</dbReference>
<dbReference type="InterPro" id="IPR016024">
    <property type="entry name" value="ARM-type_fold"/>
</dbReference>
<dbReference type="VEuPathDB" id="TrichDB:TVAGG3_0600840"/>
<evidence type="ECO:0000313" key="2">
    <source>
        <dbReference type="Proteomes" id="UP000001542"/>
    </source>
</evidence>
<dbReference type="InterPro" id="IPR011989">
    <property type="entry name" value="ARM-like"/>
</dbReference>
<dbReference type="Proteomes" id="UP000001542">
    <property type="component" value="Unassembled WGS sequence"/>
</dbReference>
<protein>
    <submittedName>
        <fullName evidence="1">Uncharacterized protein</fullName>
    </submittedName>
</protein>
<organism evidence="1 2">
    <name type="scientific">Trichomonas vaginalis (strain ATCC PRA-98 / G3)</name>
    <dbReference type="NCBI Taxonomy" id="412133"/>
    <lineage>
        <taxon>Eukaryota</taxon>
        <taxon>Metamonada</taxon>
        <taxon>Parabasalia</taxon>
        <taxon>Trichomonadida</taxon>
        <taxon>Trichomonadidae</taxon>
        <taxon>Trichomonas</taxon>
    </lineage>
</organism>
<dbReference type="SMR" id="A2GBX7"/>